<feature type="transmembrane region" description="Helical" evidence="2">
    <location>
        <begin position="286"/>
        <end position="309"/>
    </location>
</feature>
<feature type="transmembrane region" description="Helical" evidence="2">
    <location>
        <begin position="143"/>
        <end position="163"/>
    </location>
</feature>
<feature type="transmembrane region" description="Helical" evidence="2">
    <location>
        <begin position="212"/>
        <end position="229"/>
    </location>
</feature>
<evidence type="ECO:0000313" key="3">
    <source>
        <dbReference type="EMBL" id="BDR53481.1"/>
    </source>
</evidence>
<protein>
    <recommendedName>
        <fullName evidence="5">Acyltransferase 3 domain-containing protein</fullName>
    </recommendedName>
</protein>
<feature type="transmembrane region" description="Helical" evidence="2">
    <location>
        <begin position="412"/>
        <end position="434"/>
    </location>
</feature>
<gene>
    <name evidence="3" type="ORF">KIM372_13880</name>
</gene>
<feature type="transmembrane region" description="Helical" evidence="2">
    <location>
        <begin position="249"/>
        <end position="266"/>
    </location>
</feature>
<evidence type="ECO:0000256" key="2">
    <source>
        <dbReference type="SAM" id="Phobius"/>
    </source>
</evidence>
<feature type="transmembrane region" description="Helical" evidence="2">
    <location>
        <begin position="321"/>
        <end position="345"/>
    </location>
</feature>
<organism evidence="3 4">
    <name type="scientific">Bombiscardovia nodaiensis</name>
    <dbReference type="NCBI Taxonomy" id="2932181"/>
    <lineage>
        <taxon>Bacteria</taxon>
        <taxon>Bacillati</taxon>
        <taxon>Actinomycetota</taxon>
        <taxon>Actinomycetes</taxon>
        <taxon>Bifidobacteriales</taxon>
        <taxon>Bifidobacteriaceae</taxon>
        <taxon>Bombiscardovia</taxon>
    </lineage>
</organism>
<accession>A0ABM8B9B5</accession>
<feature type="region of interest" description="Disordered" evidence="1">
    <location>
        <begin position="1"/>
        <end position="28"/>
    </location>
</feature>
<sequence length="444" mass="48743">MSQPARAAQPEAESGLEGESENPSAQVVSAPSKRVRNIRVEALRLAAIVGISVFHVFTPWFFWATHPSIALKPAGLDLAPGFIIMLTNAGWPLWVLGLVALLGAWGNHIFYMISAFYLVPAMAEQVGTPGYWRKQWKASLHRCAAVLAAVVFYALLALIFSRLVRSIPGVGSWDWIGPGLEFIWLYLLFILLAPVWAWLVRRWEGQGWARGLLLLFAGAVYALNFYIAFISQGDTGQRGLLDWRKQMSAVTYLLSFMLAGALSWRVRRASARGESSRWASPRAWGYALSVILLVTVVITGVLVLGRLPVVLYDLSFKSTSLLAFVLALAALFWCALSASAAAQTSRAQACVQARGRVHGQAQSRGLVGRTVTALASGILGFYIVQSLTYTLWDPFCARLLTWAIRTGASVRLLAVGAFFALAFVLVVTLFDRLVRQPLMRKLGL</sequence>
<evidence type="ECO:0008006" key="5">
    <source>
        <dbReference type="Google" id="ProtNLM"/>
    </source>
</evidence>
<reference evidence="3 4" key="1">
    <citation type="journal article" date="2023" name="Microbiol. Spectr.">
        <title>Symbiosis of Carpenter Bees with Uncharacterized Lactic Acid Bacteria Showing NAD Auxotrophy.</title>
        <authorList>
            <person name="Kawasaki S."/>
            <person name="Ozawa K."/>
            <person name="Mori T."/>
            <person name="Yamamoto A."/>
            <person name="Ito M."/>
            <person name="Ohkuma M."/>
            <person name="Sakamoto M."/>
            <person name="Matsutani M."/>
        </authorList>
    </citation>
    <scope>NUCLEOTIDE SEQUENCE [LARGE SCALE GENOMIC DNA]</scope>
    <source>
        <strain evidence="3 4">Kim37-2</strain>
    </source>
</reference>
<proteinExistence type="predicted"/>
<keyword evidence="2" id="KW-0812">Transmembrane</keyword>
<evidence type="ECO:0000313" key="4">
    <source>
        <dbReference type="Proteomes" id="UP001321766"/>
    </source>
</evidence>
<name>A0ABM8B9B5_9BIFI</name>
<keyword evidence="2" id="KW-0472">Membrane</keyword>
<feature type="transmembrane region" description="Helical" evidence="2">
    <location>
        <begin position="82"/>
        <end position="105"/>
    </location>
</feature>
<keyword evidence="2" id="KW-1133">Transmembrane helix</keyword>
<evidence type="ECO:0000256" key="1">
    <source>
        <dbReference type="SAM" id="MobiDB-lite"/>
    </source>
</evidence>
<feature type="transmembrane region" description="Helical" evidence="2">
    <location>
        <begin position="42"/>
        <end position="62"/>
    </location>
</feature>
<feature type="transmembrane region" description="Helical" evidence="2">
    <location>
        <begin position="366"/>
        <end position="392"/>
    </location>
</feature>
<dbReference type="Proteomes" id="UP001321766">
    <property type="component" value="Chromosome"/>
</dbReference>
<dbReference type="EMBL" id="AP026798">
    <property type="protein sequence ID" value="BDR53481.1"/>
    <property type="molecule type" value="Genomic_DNA"/>
</dbReference>
<keyword evidence="4" id="KW-1185">Reference proteome</keyword>
<feature type="transmembrane region" description="Helical" evidence="2">
    <location>
        <begin position="183"/>
        <end position="200"/>
    </location>
</feature>